<organism evidence="2 3">
    <name type="scientific">Carnegiea gigantea</name>
    <dbReference type="NCBI Taxonomy" id="171969"/>
    <lineage>
        <taxon>Eukaryota</taxon>
        <taxon>Viridiplantae</taxon>
        <taxon>Streptophyta</taxon>
        <taxon>Embryophyta</taxon>
        <taxon>Tracheophyta</taxon>
        <taxon>Spermatophyta</taxon>
        <taxon>Magnoliopsida</taxon>
        <taxon>eudicotyledons</taxon>
        <taxon>Gunneridae</taxon>
        <taxon>Pentapetalae</taxon>
        <taxon>Caryophyllales</taxon>
        <taxon>Cactineae</taxon>
        <taxon>Cactaceae</taxon>
        <taxon>Cactoideae</taxon>
        <taxon>Echinocereeae</taxon>
        <taxon>Carnegiea</taxon>
    </lineage>
</organism>
<name>A0A9Q1KDX6_9CARY</name>
<keyword evidence="3" id="KW-1185">Reference proteome</keyword>
<comment type="caution">
    <text evidence="2">The sequence shown here is derived from an EMBL/GenBank/DDBJ whole genome shotgun (WGS) entry which is preliminary data.</text>
</comment>
<dbReference type="OrthoDB" id="638130at2759"/>
<sequence length="476" mass="54072">MKHEEKALPELPRELMNIIIERIFTQGVTTETDALRLRGVCKSWRSLLRAPTPPRPAPFTIKLPHPITPDCQPPRRGYFNLSQSVLYLIFNPQNTPPSSSCWLTRIENTHSGKLRILDPFSGFSPETLPPNFPKRLDSLQFRVIELSKAFNAKFVNTSRRRKDTDRTLVVDKAVIISDRVMVLYNQGDLGFIKLGSMRWKVSYDYADDFQNHLTCYDDLIVFNRKFCVVNRSGLTLSIDRCAKSAVEIAHPFCGLDGNPKRLVELAGELYMVERDLGAYTTKFSREGETGRLIASDLPTSMAVKFKIYKLSEEDKQWVQVKDLGDSVLFLGYDCSFGFSARFLPGCKANCLYFVDECYTYNSCFHQGKLADLLRELGCPEAGVYDLKEATACCNKLSISHRMKLTVENEIDSASALVREKMGIFWYLNNVGKYFGMGKMNCGVPVKFWWYEAGKIAFGNCTLCLETFGDPDDVHKA</sequence>
<gene>
    <name evidence="2" type="ORF">Cgig2_020354</name>
</gene>
<feature type="domain" description="KIB1-4 beta-propeller" evidence="1">
    <location>
        <begin position="79"/>
        <end position="365"/>
    </location>
</feature>
<evidence type="ECO:0000259" key="1">
    <source>
        <dbReference type="Pfam" id="PF03478"/>
    </source>
</evidence>
<reference evidence="2" key="1">
    <citation type="submission" date="2022-04" db="EMBL/GenBank/DDBJ databases">
        <title>Carnegiea gigantea Genome sequencing and assembly v2.</title>
        <authorList>
            <person name="Copetti D."/>
            <person name="Sanderson M.J."/>
            <person name="Burquez A."/>
            <person name="Wojciechowski M.F."/>
        </authorList>
    </citation>
    <scope>NUCLEOTIDE SEQUENCE</scope>
    <source>
        <strain evidence="2">SGP5-SGP5p</strain>
        <tissue evidence="2">Aerial part</tissue>
    </source>
</reference>
<proteinExistence type="predicted"/>
<evidence type="ECO:0000313" key="2">
    <source>
        <dbReference type="EMBL" id="KAJ8441063.1"/>
    </source>
</evidence>
<dbReference type="PANTHER" id="PTHR47123">
    <property type="entry name" value="F-BOX PROTEIN SKIP23"/>
    <property type="match status" value="1"/>
</dbReference>
<dbReference type="InterPro" id="IPR005174">
    <property type="entry name" value="KIB1-4_b-propeller"/>
</dbReference>
<dbReference type="Pfam" id="PF03478">
    <property type="entry name" value="Beta-prop_KIB1-4"/>
    <property type="match status" value="1"/>
</dbReference>
<dbReference type="AlphaFoldDB" id="A0A9Q1KDX6"/>
<evidence type="ECO:0000313" key="3">
    <source>
        <dbReference type="Proteomes" id="UP001153076"/>
    </source>
</evidence>
<accession>A0A9Q1KDX6</accession>
<dbReference type="PANTHER" id="PTHR47123:SF6">
    <property type="entry name" value="F-BOX PROTEIN SKIP23-LIKE ISOFORM X1"/>
    <property type="match status" value="1"/>
</dbReference>
<dbReference type="EMBL" id="JAKOGI010000177">
    <property type="protein sequence ID" value="KAJ8441063.1"/>
    <property type="molecule type" value="Genomic_DNA"/>
</dbReference>
<dbReference type="Proteomes" id="UP001153076">
    <property type="component" value="Unassembled WGS sequence"/>
</dbReference>
<protein>
    <recommendedName>
        <fullName evidence="1">KIB1-4 beta-propeller domain-containing protein</fullName>
    </recommendedName>
</protein>
<dbReference type="InterPro" id="IPR051304">
    <property type="entry name" value="SCF_F-box_domain"/>
</dbReference>